<keyword evidence="3" id="KW-1185">Reference proteome</keyword>
<dbReference type="Proteomes" id="UP001596166">
    <property type="component" value="Unassembled WGS sequence"/>
</dbReference>
<keyword evidence="1" id="KW-0472">Membrane</keyword>
<keyword evidence="1" id="KW-0812">Transmembrane</keyword>
<organism evidence="2 3">
    <name type="scientific">Azospirillum himalayense</name>
    <dbReference type="NCBI Taxonomy" id="654847"/>
    <lineage>
        <taxon>Bacteria</taxon>
        <taxon>Pseudomonadati</taxon>
        <taxon>Pseudomonadota</taxon>
        <taxon>Alphaproteobacteria</taxon>
        <taxon>Rhodospirillales</taxon>
        <taxon>Azospirillaceae</taxon>
        <taxon>Azospirillum</taxon>
    </lineage>
</organism>
<sequence length="250" mass="28511">MEKIRIKLISIGHMPFDFNKNKILKFRSSAFTIVGDIDSYALRCNADGPEWEFSDYLVRSQLPKISEADLAIAIVSVPLQYKWYTRVIETNRIAFSYNDIKKILDESNIPLENALLRVINAYALAYKKLDGKIKVDTDIKEFAHDETRGCIFDMNGLLSDIVASCHSPIICDDCQERLRSNRVSNGLIMGVQKDIRKIRKGLYYVAFDFLRKHPIWSLAISSIFASSLGISSSIAASYLYDYLKIAFQNN</sequence>
<gene>
    <name evidence="2" type="ORF">ACFPMG_32165</name>
</gene>
<dbReference type="RefSeq" id="WP_376999865.1">
    <property type="nucleotide sequence ID" value="NZ_JBHSLC010000118.1"/>
</dbReference>
<evidence type="ECO:0000313" key="3">
    <source>
        <dbReference type="Proteomes" id="UP001596166"/>
    </source>
</evidence>
<dbReference type="EMBL" id="JBHSLC010000118">
    <property type="protein sequence ID" value="MFC5359662.1"/>
    <property type="molecule type" value="Genomic_DNA"/>
</dbReference>
<reference evidence="3" key="1">
    <citation type="journal article" date="2019" name="Int. J. Syst. Evol. Microbiol.">
        <title>The Global Catalogue of Microorganisms (GCM) 10K type strain sequencing project: providing services to taxonomists for standard genome sequencing and annotation.</title>
        <authorList>
            <consortium name="The Broad Institute Genomics Platform"/>
            <consortium name="The Broad Institute Genome Sequencing Center for Infectious Disease"/>
            <person name="Wu L."/>
            <person name="Ma J."/>
        </authorList>
    </citation>
    <scope>NUCLEOTIDE SEQUENCE [LARGE SCALE GENOMIC DNA]</scope>
    <source>
        <strain evidence="3">CCUG 58760</strain>
    </source>
</reference>
<name>A0ABW0GFE6_9PROT</name>
<protein>
    <submittedName>
        <fullName evidence="2">Uncharacterized protein</fullName>
    </submittedName>
</protein>
<keyword evidence="1" id="KW-1133">Transmembrane helix</keyword>
<comment type="caution">
    <text evidence="2">The sequence shown here is derived from an EMBL/GenBank/DDBJ whole genome shotgun (WGS) entry which is preliminary data.</text>
</comment>
<accession>A0ABW0GFE6</accession>
<evidence type="ECO:0000313" key="2">
    <source>
        <dbReference type="EMBL" id="MFC5359662.1"/>
    </source>
</evidence>
<feature type="transmembrane region" description="Helical" evidence="1">
    <location>
        <begin position="215"/>
        <end position="240"/>
    </location>
</feature>
<evidence type="ECO:0000256" key="1">
    <source>
        <dbReference type="SAM" id="Phobius"/>
    </source>
</evidence>
<proteinExistence type="predicted"/>